<dbReference type="PANTHER" id="PTHR22946">
    <property type="entry name" value="DIENELACTONE HYDROLASE DOMAIN-CONTAINING PROTEIN-RELATED"/>
    <property type="match status" value="1"/>
</dbReference>
<keyword evidence="6" id="KW-1185">Reference proteome</keyword>
<feature type="chain" id="PRO_5038909012" description="Alpha/beta hydrolase family protein" evidence="4">
    <location>
        <begin position="28"/>
        <end position="486"/>
    </location>
</feature>
<name>A0A838A792_9PSEU</name>
<dbReference type="PANTHER" id="PTHR22946:SF9">
    <property type="entry name" value="POLYKETIDE TRANSFERASE AF380"/>
    <property type="match status" value="1"/>
</dbReference>
<protein>
    <recommendedName>
        <fullName evidence="7">Alpha/beta hydrolase family protein</fullName>
    </recommendedName>
</protein>
<dbReference type="InterPro" id="IPR050261">
    <property type="entry name" value="FrsA_esterase"/>
</dbReference>
<feature type="region of interest" description="Disordered" evidence="3">
    <location>
        <begin position="402"/>
        <end position="427"/>
    </location>
</feature>
<evidence type="ECO:0000256" key="1">
    <source>
        <dbReference type="ARBA" id="ARBA00008645"/>
    </source>
</evidence>
<dbReference type="SUPFAM" id="SSF53474">
    <property type="entry name" value="alpha/beta-Hydrolases"/>
    <property type="match status" value="1"/>
</dbReference>
<dbReference type="RefSeq" id="WP_180891069.1">
    <property type="nucleotide sequence ID" value="NZ_JACCKD010000001.1"/>
</dbReference>
<dbReference type="Proteomes" id="UP000582974">
    <property type="component" value="Unassembled WGS sequence"/>
</dbReference>
<evidence type="ECO:0000256" key="3">
    <source>
        <dbReference type="SAM" id="MobiDB-lite"/>
    </source>
</evidence>
<evidence type="ECO:0000313" key="6">
    <source>
        <dbReference type="Proteomes" id="UP000582974"/>
    </source>
</evidence>
<organism evidence="5 6">
    <name type="scientific">Haloechinothrix aidingensis</name>
    <dbReference type="NCBI Taxonomy" id="2752311"/>
    <lineage>
        <taxon>Bacteria</taxon>
        <taxon>Bacillati</taxon>
        <taxon>Actinomycetota</taxon>
        <taxon>Actinomycetes</taxon>
        <taxon>Pseudonocardiales</taxon>
        <taxon>Pseudonocardiaceae</taxon>
        <taxon>Haloechinothrix</taxon>
    </lineage>
</organism>
<evidence type="ECO:0000313" key="5">
    <source>
        <dbReference type="EMBL" id="MBA0124171.1"/>
    </source>
</evidence>
<reference evidence="5 6" key="1">
    <citation type="submission" date="2020-07" db="EMBL/GenBank/DDBJ databases">
        <title>Genome of Haloechinothrix sp.</title>
        <authorList>
            <person name="Tang S.-K."/>
            <person name="Yang L."/>
            <person name="Zhu W.-Y."/>
        </authorList>
    </citation>
    <scope>NUCLEOTIDE SEQUENCE [LARGE SCALE GENOMIC DNA]</scope>
    <source>
        <strain evidence="5 6">YIM 98757</strain>
    </source>
</reference>
<feature type="signal peptide" evidence="4">
    <location>
        <begin position="1"/>
        <end position="27"/>
    </location>
</feature>
<dbReference type="EMBL" id="JACCKD010000001">
    <property type="protein sequence ID" value="MBA0124171.1"/>
    <property type="molecule type" value="Genomic_DNA"/>
</dbReference>
<keyword evidence="2" id="KW-0378">Hydrolase</keyword>
<dbReference type="AlphaFoldDB" id="A0A838A792"/>
<comment type="similarity">
    <text evidence="1">Belongs to the AB hydrolase superfamily.</text>
</comment>
<evidence type="ECO:0000256" key="4">
    <source>
        <dbReference type="SAM" id="SignalP"/>
    </source>
</evidence>
<sequence>MRRSLSAVSLVPAAVAGLVLTSPAAPAAADDYSDPAYAEFDADNVARSSVRGTQRAQLTDPEYHAALAPLAARTWLENLGGQVEGLRHGRVYTGLGRLVPGGTVGDPQDYHDVRPVDVSFVSRTGAELHGHLFWDGEQGPHPGVVITPGSIQGMQQSYWWAARTLARNGYLVLTWDAQGQGDSEGFGHDPGSPVPAPDGFPSQQEANFDEGTIDALRFLLSGEDDPYVPGGWEDDDADAVRAQGQGTLHWSNPLAEVLDATEVGLAGHSLGARAVSKVQQCSGSGQRWRSVELCGGRPYPIRAVVAWDGLAANVTPVVPAMNQQADGYFLTPRPAPRAPDPAGHLDAFDRWRHAGVDVYDITVRGGTHVEWNEIPYILPTTTYGTRQADYYTLAWFERHLHPDPERREPGTEALLDGPVPDGRSGGADEYPWRANFFSARYPGAFDFTGPDGNRHAAEDLRAYAGLSPVGDWAGANADRPDERAPG</sequence>
<comment type="caution">
    <text evidence="5">The sequence shown here is derived from an EMBL/GenBank/DDBJ whole genome shotgun (WGS) entry which is preliminary data.</text>
</comment>
<dbReference type="Gene3D" id="3.40.50.1820">
    <property type="entry name" value="alpha/beta hydrolase"/>
    <property type="match status" value="1"/>
</dbReference>
<accession>A0A838A792</accession>
<feature type="region of interest" description="Disordered" evidence="3">
    <location>
        <begin position="181"/>
        <end position="206"/>
    </location>
</feature>
<keyword evidence="4" id="KW-0732">Signal</keyword>
<proteinExistence type="inferred from homology"/>
<dbReference type="InterPro" id="IPR029058">
    <property type="entry name" value="AB_hydrolase_fold"/>
</dbReference>
<evidence type="ECO:0000256" key="2">
    <source>
        <dbReference type="ARBA" id="ARBA00022801"/>
    </source>
</evidence>
<evidence type="ECO:0008006" key="7">
    <source>
        <dbReference type="Google" id="ProtNLM"/>
    </source>
</evidence>
<gene>
    <name evidence="5" type="ORF">H0B56_01285</name>
</gene>
<dbReference type="GO" id="GO:0052689">
    <property type="term" value="F:carboxylic ester hydrolase activity"/>
    <property type="evidence" value="ECO:0007669"/>
    <property type="project" value="UniProtKB-ARBA"/>
</dbReference>